<dbReference type="Proteomes" id="UP000070533">
    <property type="component" value="Unassembled WGS sequence"/>
</dbReference>
<reference evidence="2" key="1">
    <citation type="submission" date="2016-01" db="EMBL/GenBank/DDBJ databases">
        <authorList>
            <person name="Mitreva M."/>
            <person name="Pepin K.H."/>
            <person name="Mihindukulasuriya K.A."/>
            <person name="Fulton R."/>
            <person name="Fronick C."/>
            <person name="O'Laughlin M."/>
            <person name="Miner T."/>
            <person name="Herter B."/>
            <person name="Rosa B.A."/>
            <person name="Cordes M."/>
            <person name="Tomlinson C."/>
            <person name="Wollam A."/>
            <person name="Palsikar V.B."/>
            <person name="Mardis E.R."/>
            <person name="Wilson R.K."/>
        </authorList>
    </citation>
    <scope>NUCLEOTIDE SEQUENCE [LARGE SCALE GENOMIC DNA]</scope>
    <source>
        <strain evidence="2">MJR7716</strain>
    </source>
</reference>
<proteinExistence type="predicted"/>
<keyword evidence="2" id="KW-1185">Reference proteome</keyword>
<dbReference type="EMBL" id="LRQG01000106">
    <property type="protein sequence ID" value="KXA38759.1"/>
    <property type="molecule type" value="Genomic_DNA"/>
</dbReference>
<organism evidence="1 2">
    <name type="scientific">Prevotella corporis</name>
    <dbReference type="NCBI Taxonomy" id="28128"/>
    <lineage>
        <taxon>Bacteria</taxon>
        <taxon>Pseudomonadati</taxon>
        <taxon>Bacteroidota</taxon>
        <taxon>Bacteroidia</taxon>
        <taxon>Bacteroidales</taxon>
        <taxon>Prevotellaceae</taxon>
        <taxon>Prevotella</taxon>
    </lineage>
</organism>
<gene>
    <name evidence="1" type="ORF">HMPREF3226_01460</name>
</gene>
<dbReference type="AlphaFoldDB" id="A0A133Q7C3"/>
<name>A0A133Q7C3_9BACT</name>
<protein>
    <submittedName>
        <fullName evidence="1">Uncharacterized protein</fullName>
    </submittedName>
</protein>
<sequence>MEQTFLGKSQKEYSRLKRMKGDFLVKEGVLRVGLKDSQNSYLFLKTFVFLDLLG</sequence>
<accession>A0A133Q7C3</accession>
<evidence type="ECO:0000313" key="1">
    <source>
        <dbReference type="EMBL" id="KXA38759.1"/>
    </source>
</evidence>
<comment type="caution">
    <text evidence="1">The sequence shown here is derived from an EMBL/GenBank/DDBJ whole genome shotgun (WGS) entry which is preliminary data.</text>
</comment>
<evidence type="ECO:0000313" key="2">
    <source>
        <dbReference type="Proteomes" id="UP000070533"/>
    </source>
</evidence>
<dbReference type="PATRIC" id="fig|28128.5.peg.1493"/>